<dbReference type="SUPFAM" id="SSF81321">
    <property type="entry name" value="Family A G protein-coupled receptor-like"/>
    <property type="match status" value="1"/>
</dbReference>
<comment type="caution">
    <text evidence="2">The sequence shown here is derived from an EMBL/GenBank/DDBJ whole genome shotgun (WGS) entry which is preliminary data.</text>
</comment>
<feature type="transmembrane region" description="Helical" evidence="1">
    <location>
        <begin position="164"/>
        <end position="180"/>
    </location>
</feature>
<dbReference type="Proteomes" id="UP001187415">
    <property type="component" value="Unassembled WGS sequence"/>
</dbReference>
<feature type="transmembrane region" description="Helical" evidence="1">
    <location>
        <begin position="192"/>
        <end position="215"/>
    </location>
</feature>
<feature type="transmembrane region" description="Helical" evidence="1">
    <location>
        <begin position="39"/>
        <end position="62"/>
    </location>
</feature>
<protein>
    <recommendedName>
        <fullName evidence="4">G-protein coupled receptors family 1 profile domain-containing protein</fullName>
    </recommendedName>
</protein>
<dbReference type="EMBL" id="JAUPFM010000001">
    <property type="protein sequence ID" value="KAK2863419.1"/>
    <property type="molecule type" value="Genomic_DNA"/>
</dbReference>
<keyword evidence="1" id="KW-0472">Membrane</keyword>
<reference evidence="2" key="1">
    <citation type="submission" date="2023-07" db="EMBL/GenBank/DDBJ databases">
        <title>Chromosome-level Genome Assembly of Striped Snakehead (Channa striata).</title>
        <authorList>
            <person name="Liu H."/>
        </authorList>
    </citation>
    <scope>NUCLEOTIDE SEQUENCE</scope>
    <source>
        <strain evidence="2">Gz</strain>
        <tissue evidence="2">Muscle</tissue>
    </source>
</reference>
<evidence type="ECO:0000313" key="3">
    <source>
        <dbReference type="Proteomes" id="UP001187415"/>
    </source>
</evidence>
<evidence type="ECO:0000256" key="1">
    <source>
        <dbReference type="SAM" id="Phobius"/>
    </source>
</evidence>
<proteinExistence type="predicted"/>
<keyword evidence="1" id="KW-0812">Transmembrane</keyword>
<feature type="transmembrane region" description="Helical" evidence="1">
    <location>
        <begin position="97"/>
        <end position="120"/>
    </location>
</feature>
<evidence type="ECO:0008006" key="4">
    <source>
        <dbReference type="Google" id="ProtNLM"/>
    </source>
</evidence>
<accession>A0AA88T8L1</accession>
<keyword evidence="1" id="KW-1133">Transmembrane helix</keyword>
<dbReference type="AlphaFoldDB" id="A0AA88T8L1"/>
<dbReference type="Gene3D" id="1.20.1070.10">
    <property type="entry name" value="Rhodopsin 7-helix transmembrane proteins"/>
    <property type="match status" value="1"/>
</dbReference>
<feature type="transmembrane region" description="Helical" evidence="1">
    <location>
        <begin position="132"/>
        <end position="152"/>
    </location>
</feature>
<evidence type="ECO:0000313" key="2">
    <source>
        <dbReference type="EMBL" id="KAK2863419.1"/>
    </source>
</evidence>
<sequence>MPLSSFSSSNVSNLHSSLSTFNLSLTFSIHTCLKSPENVFLLMGFSVASFLLLPLYILVLCVGHQRWRKQRSAVAPVTTSHSDFLTYNMIAMEMISMVGNCFCCYGTFSGVHSVMVAGLYMSSIASPGQNLLHVLTCVERYLAVVHPIIYLGLKQSDGIKIRNIVTLCVWIACFVCMHLTEEMVSDFSTASAACFLVFSFSTVAFCSISVICVLNRPRPGDGSGERERVDHLKQRAVNTIMVILAALLFRFVGNLSCIVLYSLAELQEVKCQLLISSLWFSLPSSLVLPLLYLHRAKKLPG</sequence>
<name>A0AA88T8L1_CHASR</name>
<gene>
    <name evidence="2" type="ORF">Q5P01_002952</name>
</gene>
<keyword evidence="3" id="KW-1185">Reference proteome</keyword>
<organism evidence="2 3">
    <name type="scientific">Channa striata</name>
    <name type="common">Snakehead murrel</name>
    <name type="synonym">Ophicephalus striatus</name>
    <dbReference type="NCBI Taxonomy" id="64152"/>
    <lineage>
        <taxon>Eukaryota</taxon>
        <taxon>Metazoa</taxon>
        <taxon>Chordata</taxon>
        <taxon>Craniata</taxon>
        <taxon>Vertebrata</taxon>
        <taxon>Euteleostomi</taxon>
        <taxon>Actinopterygii</taxon>
        <taxon>Neopterygii</taxon>
        <taxon>Teleostei</taxon>
        <taxon>Neoteleostei</taxon>
        <taxon>Acanthomorphata</taxon>
        <taxon>Anabantaria</taxon>
        <taxon>Anabantiformes</taxon>
        <taxon>Channoidei</taxon>
        <taxon>Channidae</taxon>
        <taxon>Channa</taxon>
    </lineage>
</organism>
<feature type="transmembrane region" description="Helical" evidence="1">
    <location>
        <begin position="273"/>
        <end position="293"/>
    </location>
</feature>
<feature type="transmembrane region" description="Helical" evidence="1">
    <location>
        <begin position="236"/>
        <end position="261"/>
    </location>
</feature>